<sequence length="333" mass="35669">MALARTNYTHDGSGGWTAASYVPTLFAKKTLVDFYASTIFKEICNIDYEGEFKNVGDTINIRQAPAITVNSYTVGGVPGTGITYQIPSKDDLSMLIDQAIYTAFQVDDVDKVQSDIDLMNMYATDASERMKINVDTNVLLHMSTGAHASNKGATAGVQSGNLDFGTDAVHTGATGPLQIVGNSTESASANRYAAVDTIVRMGQALDEQNVPAMDRYVVIPAWYATKLKTSELKQANITGDATGTIRTGLIGSLNGMKIYVNNNLAAGTIATHSDWVIAGTKAACSFALQMSKSDRLPIEASFGEYMRTLWVFGRQVVKPEALVTVICNGTAEV</sequence>
<dbReference type="EMBL" id="PEWD01000071">
    <property type="protein sequence ID" value="PIU68492.1"/>
    <property type="molecule type" value="Genomic_DNA"/>
</dbReference>
<dbReference type="Proteomes" id="UP000229916">
    <property type="component" value="Unassembled WGS sequence"/>
</dbReference>
<dbReference type="AlphaFoldDB" id="A0A2M7AM81"/>
<accession>A0A2M7AM81</accession>
<protein>
    <recommendedName>
        <fullName evidence="3">N4-gp56 family major capsid protein</fullName>
    </recommendedName>
</protein>
<evidence type="ECO:0000313" key="2">
    <source>
        <dbReference type="Proteomes" id="UP000229916"/>
    </source>
</evidence>
<evidence type="ECO:0008006" key="3">
    <source>
        <dbReference type="Google" id="ProtNLM"/>
    </source>
</evidence>
<comment type="caution">
    <text evidence="1">The sequence shown here is derived from an EMBL/GenBank/DDBJ whole genome shotgun (WGS) entry which is preliminary data.</text>
</comment>
<evidence type="ECO:0000313" key="1">
    <source>
        <dbReference type="EMBL" id="PIU68492.1"/>
    </source>
</evidence>
<proteinExistence type="predicted"/>
<reference evidence="2" key="1">
    <citation type="submission" date="2017-09" db="EMBL/GenBank/DDBJ databases">
        <title>Depth-based differentiation of microbial function through sediment-hosted aquifers and enrichment of novel symbionts in the deep terrestrial subsurface.</title>
        <authorList>
            <person name="Probst A.J."/>
            <person name="Ladd B."/>
            <person name="Jarett J.K."/>
            <person name="Geller-Mcgrath D.E."/>
            <person name="Sieber C.M.K."/>
            <person name="Emerson J.B."/>
            <person name="Anantharaman K."/>
            <person name="Thomas B.C."/>
            <person name="Malmstrom R."/>
            <person name="Stieglmeier M."/>
            <person name="Klingl A."/>
            <person name="Woyke T."/>
            <person name="Ryan C.M."/>
            <person name="Banfield J.F."/>
        </authorList>
    </citation>
    <scope>NUCLEOTIDE SEQUENCE [LARGE SCALE GENOMIC DNA]</scope>
</reference>
<organism evidence="1 2">
    <name type="scientific">candidate division WWE3 bacterium CG06_land_8_20_14_3_00_42_16</name>
    <dbReference type="NCBI Taxonomy" id="1975083"/>
    <lineage>
        <taxon>Bacteria</taxon>
        <taxon>Katanobacteria</taxon>
    </lineage>
</organism>
<gene>
    <name evidence="1" type="ORF">COS81_03810</name>
</gene>
<name>A0A2M7AM81_UNCKA</name>